<sequence length="638" mass="70462">MRWEFSDQHNAITLADVTMILDAVIENLSIFDDNTYYESGAAYIDQITVTNNVVIDIVILAYHTGPNLDFCHVNPASSMLAVSEMFGVQYRIAPNQQMETLHNQTKILFESDRGDCQAKLTTLDNIFYNGLHRNFELQAPNLIYTFKLQDDCSLSLNEASRGQVWTNGVCGRGGVDCYLTVELNGNMVVKETPSQAVIWSLDRFCDGPCYAFVTMQRDRNVVLYHVFKSSPGLPEIRGGRRAMAQQGGAGEMSPVQFRELDDEFMQKQAKVWLEALLEERYGGDRSLADLLADGDILFRVSKLFKDLIRSSSGGDAAFPRRPSSELPSNDAKGGRYLPYSHVDSFLKICKRIGLPDVDLFTPPDVVEKKDIRRVCFCIRALSKKARAQSLPVPDFDKVAHAGPMPPTDKVGGIREHLQQAAVASSSPDYKSPRTSQPIGKVLSSPSLAGSAFMETPPSIKQQESGTPVELQQQESGTPVKFEDETASSELQDEEDKQSISVLSSQVGETEDDEDDNNPKLVDEERFGDRAPPQVKDQQCCSAQAKEKEPPSCVQRNGSTGFVLPLVIGAVALVVSVLAVVAVKRPRKTRGYYVVKEGDTLAKISRTCGTGRWTELVDKNPGLASNPDLIYPTDRLKLA</sequence>
<dbReference type="InterPro" id="IPR036426">
    <property type="entry name" value="Bulb-type_lectin_dom_sf"/>
</dbReference>
<dbReference type="Gene3D" id="1.10.418.10">
    <property type="entry name" value="Calponin-like domain"/>
    <property type="match status" value="1"/>
</dbReference>
<feature type="region of interest" description="Disordered" evidence="1">
    <location>
        <begin position="312"/>
        <end position="332"/>
    </location>
</feature>
<protein>
    <recommendedName>
        <fullName evidence="7">LysM domain-containing protein</fullName>
    </recommendedName>
</protein>
<proteinExistence type="predicted"/>
<keyword evidence="6" id="KW-1185">Reference proteome</keyword>
<dbReference type="GO" id="GO:0051764">
    <property type="term" value="P:actin crosslink formation"/>
    <property type="evidence" value="ECO:0000318"/>
    <property type="project" value="GO_Central"/>
</dbReference>
<feature type="compositionally biased region" description="Polar residues" evidence="1">
    <location>
        <begin position="421"/>
        <end position="447"/>
    </location>
</feature>
<feature type="transmembrane region" description="Helical" evidence="2">
    <location>
        <begin position="561"/>
        <end position="582"/>
    </location>
</feature>
<evidence type="ECO:0008006" key="7">
    <source>
        <dbReference type="Google" id="ProtNLM"/>
    </source>
</evidence>
<dbReference type="PANTHER" id="PTHR46756">
    <property type="entry name" value="TRANSGELIN"/>
    <property type="match status" value="1"/>
</dbReference>
<keyword evidence="2" id="KW-0472">Membrane</keyword>
<dbReference type="EMBL" id="GL377643">
    <property type="protein sequence ID" value="EFJ11843.1"/>
    <property type="molecule type" value="Genomic_DNA"/>
</dbReference>
<dbReference type="AlphaFoldDB" id="D8SUI8"/>
<feature type="compositionally biased region" description="Basic and acidic residues" evidence="1">
    <location>
        <begin position="516"/>
        <end position="528"/>
    </location>
</feature>
<dbReference type="SUPFAM" id="SSF54106">
    <property type="entry name" value="LysM domain"/>
    <property type="match status" value="1"/>
</dbReference>
<feature type="compositionally biased region" description="Acidic residues" evidence="1">
    <location>
        <begin position="484"/>
        <end position="495"/>
    </location>
</feature>
<evidence type="ECO:0000259" key="3">
    <source>
        <dbReference type="PROSITE" id="PS50021"/>
    </source>
</evidence>
<dbReference type="PROSITE" id="PS51782">
    <property type="entry name" value="LYSM"/>
    <property type="match status" value="1"/>
</dbReference>
<name>D8SUI8_SELML</name>
<evidence type="ECO:0000313" key="5">
    <source>
        <dbReference type="EMBL" id="EFJ11843.1"/>
    </source>
</evidence>
<keyword evidence="2" id="KW-0812">Transmembrane</keyword>
<dbReference type="Gene3D" id="2.90.10.10">
    <property type="entry name" value="Bulb-type lectin domain"/>
    <property type="match status" value="1"/>
</dbReference>
<dbReference type="GO" id="GO:0051015">
    <property type="term" value="F:actin filament binding"/>
    <property type="evidence" value="ECO:0000318"/>
    <property type="project" value="GO_Central"/>
</dbReference>
<dbReference type="Proteomes" id="UP000001514">
    <property type="component" value="Unassembled WGS sequence"/>
</dbReference>
<organism evidence="6">
    <name type="scientific">Selaginella moellendorffii</name>
    <name type="common">Spikemoss</name>
    <dbReference type="NCBI Taxonomy" id="88036"/>
    <lineage>
        <taxon>Eukaryota</taxon>
        <taxon>Viridiplantae</taxon>
        <taxon>Streptophyta</taxon>
        <taxon>Embryophyta</taxon>
        <taxon>Tracheophyta</taxon>
        <taxon>Lycopodiopsida</taxon>
        <taxon>Selaginellales</taxon>
        <taxon>Selaginellaceae</taxon>
        <taxon>Selaginella</taxon>
    </lineage>
</organism>
<feature type="domain" description="LysM" evidence="4">
    <location>
        <begin position="590"/>
        <end position="637"/>
    </location>
</feature>
<keyword evidence="2" id="KW-1133">Transmembrane helix</keyword>
<dbReference type="InterPro" id="IPR036779">
    <property type="entry name" value="LysM_dom_sf"/>
</dbReference>
<feature type="domain" description="Calponin-homology (CH)" evidence="3">
    <location>
        <begin position="263"/>
        <end position="386"/>
    </location>
</feature>
<dbReference type="PROSITE" id="PS50021">
    <property type="entry name" value="CH"/>
    <property type="match status" value="1"/>
</dbReference>
<evidence type="ECO:0000313" key="6">
    <source>
        <dbReference type="Proteomes" id="UP000001514"/>
    </source>
</evidence>
<dbReference type="CDD" id="cd00118">
    <property type="entry name" value="LysM"/>
    <property type="match status" value="1"/>
</dbReference>
<dbReference type="STRING" id="88036.D8SUI8"/>
<feature type="compositionally biased region" description="Polar residues" evidence="1">
    <location>
        <begin position="498"/>
        <end position="507"/>
    </location>
</feature>
<evidence type="ECO:0000259" key="4">
    <source>
        <dbReference type="PROSITE" id="PS51782"/>
    </source>
</evidence>
<dbReference type="InterPro" id="IPR001715">
    <property type="entry name" value="CH_dom"/>
</dbReference>
<dbReference type="InterPro" id="IPR036872">
    <property type="entry name" value="CH_dom_sf"/>
</dbReference>
<dbReference type="Gramene" id="EFJ11843">
    <property type="protein sequence ID" value="EFJ11843"/>
    <property type="gene ID" value="SELMODRAFT_446806"/>
</dbReference>
<reference evidence="5 6" key="1">
    <citation type="journal article" date="2011" name="Science">
        <title>The Selaginella genome identifies genetic changes associated with the evolution of vascular plants.</title>
        <authorList>
            <person name="Banks J.A."/>
            <person name="Nishiyama T."/>
            <person name="Hasebe M."/>
            <person name="Bowman J.L."/>
            <person name="Gribskov M."/>
            <person name="dePamphilis C."/>
            <person name="Albert V.A."/>
            <person name="Aono N."/>
            <person name="Aoyama T."/>
            <person name="Ambrose B.A."/>
            <person name="Ashton N.W."/>
            <person name="Axtell M.J."/>
            <person name="Barker E."/>
            <person name="Barker M.S."/>
            <person name="Bennetzen J.L."/>
            <person name="Bonawitz N.D."/>
            <person name="Chapple C."/>
            <person name="Cheng C."/>
            <person name="Correa L.G."/>
            <person name="Dacre M."/>
            <person name="DeBarry J."/>
            <person name="Dreyer I."/>
            <person name="Elias M."/>
            <person name="Engstrom E.M."/>
            <person name="Estelle M."/>
            <person name="Feng L."/>
            <person name="Finet C."/>
            <person name="Floyd S.K."/>
            <person name="Frommer W.B."/>
            <person name="Fujita T."/>
            <person name="Gramzow L."/>
            <person name="Gutensohn M."/>
            <person name="Harholt J."/>
            <person name="Hattori M."/>
            <person name="Heyl A."/>
            <person name="Hirai T."/>
            <person name="Hiwatashi Y."/>
            <person name="Ishikawa M."/>
            <person name="Iwata M."/>
            <person name="Karol K.G."/>
            <person name="Koehler B."/>
            <person name="Kolukisaoglu U."/>
            <person name="Kubo M."/>
            <person name="Kurata T."/>
            <person name="Lalonde S."/>
            <person name="Li K."/>
            <person name="Li Y."/>
            <person name="Litt A."/>
            <person name="Lyons E."/>
            <person name="Manning G."/>
            <person name="Maruyama T."/>
            <person name="Michael T.P."/>
            <person name="Mikami K."/>
            <person name="Miyazaki S."/>
            <person name="Morinaga S."/>
            <person name="Murata T."/>
            <person name="Mueller-Roeber B."/>
            <person name="Nelson D.R."/>
            <person name="Obara M."/>
            <person name="Oguri Y."/>
            <person name="Olmstead R.G."/>
            <person name="Onodera N."/>
            <person name="Petersen B.L."/>
            <person name="Pils B."/>
            <person name="Prigge M."/>
            <person name="Rensing S.A."/>
            <person name="Riano-Pachon D.M."/>
            <person name="Roberts A.W."/>
            <person name="Sato Y."/>
            <person name="Scheller H.V."/>
            <person name="Schulz B."/>
            <person name="Schulz C."/>
            <person name="Shakirov E.V."/>
            <person name="Shibagaki N."/>
            <person name="Shinohara N."/>
            <person name="Shippen D.E."/>
            <person name="Soerensen I."/>
            <person name="Sotooka R."/>
            <person name="Sugimoto N."/>
            <person name="Sugita M."/>
            <person name="Sumikawa N."/>
            <person name="Tanurdzic M."/>
            <person name="Theissen G."/>
            <person name="Ulvskov P."/>
            <person name="Wakazuki S."/>
            <person name="Weng J.K."/>
            <person name="Willats W.W."/>
            <person name="Wipf D."/>
            <person name="Wolf P.G."/>
            <person name="Yang L."/>
            <person name="Zimmer A.D."/>
            <person name="Zhu Q."/>
            <person name="Mitros T."/>
            <person name="Hellsten U."/>
            <person name="Loque D."/>
            <person name="Otillar R."/>
            <person name="Salamov A."/>
            <person name="Schmutz J."/>
            <person name="Shapiro H."/>
            <person name="Lindquist E."/>
            <person name="Lucas S."/>
            <person name="Rokhsar D."/>
            <person name="Grigoriev I.V."/>
        </authorList>
    </citation>
    <scope>NUCLEOTIDE SEQUENCE [LARGE SCALE GENOMIC DNA]</scope>
</reference>
<dbReference type="InParanoid" id="D8SUI8"/>
<evidence type="ECO:0000256" key="2">
    <source>
        <dbReference type="SAM" id="Phobius"/>
    </source>
</evidence>
<feature type="compositionally biased region" description="Polar residues" evidence="1">
    <location>
        <begin position="458"/>
        <end position="476"/>
    </location>
</feature>
<dbReference type="SMART" id="SM00033">
    <property type="entry name" value="CH"/>
    <property type="match status" value="1"/>
</dbReference>
<dbReference type="KEGG" id="smo:SELMODRAFT_446806"/>
<dbReference type="HOGENOM" id="CLU_429237_0_0_1"/>
<dbReference type="InterPro" id="IPR018392">
    <property type="entry name" value="LysM"/>
</dbReference>
<dbReference type="PANTHER" id="PTHR46756:SF18">
    <property type="entry name" value="GAS2-LIKE PROTEIN PICKLED EGGS"/>
    <property type="match status" value="1"/>
</dbReference>
<dbReference type="eggNOG" id="KOG2046">
    <property type="taxonomic scope" value="Eukaryota"/>
</dbReference>
<dbReference type="CDD" id="cd00014">
    <property type="entry name" value="CH_SF"/>
    <property type="match status" value="1"/>
</dbReference>
<gene>
    <name evidence="5" type="ORF">SELMODRAFT_446806</name>
</gene>
<dbReference type="SUPFAM" id="SSF51110">
    <property type="entry name" value="alpha-D-mannose-specific plant lectins"/>
    <property type="match status" value="1"/>
</dbReference>
<accession>D8SUI8</accession>
<dbReference type="SMART" id="SM00257">
    <property type="entry name" value="LysM"/>
    <property type="match status" value="1"/>
</dbReference>
<dbReference type="Gene3D" id="3.10.350.10">
    <property type="entry name" value="LysM domain"/>
    <property type="match status" value="1"/>
</dbReference>
<dbReference type="Pfam" id="PF01476">
    <property type="entry name" value="LysM"/>
    <property type="match status" value="1"/>
</dbReference>
<evidence type="ECO:0000256" key="1">
    <source>
        <dbReference type="SAM" id="MobiDB-lite"/>
    </source>
</evidence>
<dbReference type="SUPFAM" id="SSF47576">
    <property type="entry name" value="Calponin-homology domain, CH-domain"/>
    <property type="match status" value="1"/>
</dbReference>
<feature type="region of interest" description="Disordered" evidence="1">
    <location>
        <begin position="418"/>
        <end position="542"/>
    </location>
</feature>